<dbReference type="EMBL" id="VJZR01000003">
    <property type="protein sequence ID" value="TRX22182.1"/>
    <property type="molecule type" value="Genomic_DNA"/>
</dbReference>
<dbReference type="Proteomes" id="UP000318585">
    <property type="component" value="Unassembled WGS sequence"/>
</dbReference>
<accession>A0A553CNT5</accession>
<name>A0A553CNT5_9FLAO</name>
<gene>
    <name evidence="2" type="ORF">FNW17_05790</name>
</gene>
<protein>
    <recommendedName>
        <fullName evidence="4">Lipoprotein</fullName>
    </recommendedName>
</protein>
<comment type="caution">
    <text evidence="2">The sequence shown here is derived from an EMBL/GenBank/DDBJ whole genome shotgun (WGS) entry which is preliminary data.</text>
</comment>
<dbReference type="AlphaFoldDB" id="A0A553CNT5"/>
<evidence type="ECO:0000256" key="1">
    <source>
        <dbReference type="SAM" id="SignalP"/>
    </source>
</evidence>
<keyword evidence="3" id="KW-1185">Reference proteome</keyword>
<dbReference type="RefSeq" id="WP_144071119.1">
    <property type="nucleotide sequence ID" value="NZ_VJZR01000003.1"/>
</dbReference>
<keyword evidence="1" id="KW-0732">Signal</keyword>
<proteinExistence type="predicted"/>
<organism evidence="2 3">
    <name type="scientific">Flavobacterium franklandianum</name>
    <dbReference type="NCBI Taxonomy" id="2594430"/>
    <lineage>
        <taxon>Bacteria</taxon>
        <taxon>Pseudomonadati</taxon>
        <taxon>Bacteroidota</taxon>
        <taxon>Flavobacteriia</taxon>
        <taxon>Flavobacteriales</taxon>
        <taxon>Flavobacteriaceae</taxon>
        <taxon>Flavobacterium</taxon>
    </lineage>
</organism>
<feature type="chain" id="PRO_5021891153" description="Lipoprotein" evidence="1">
    <location>
        <begin position="20"/>
        <end position="128"/>
    </location>
</feature>
<evidence type="ECO:0000313" key="2">
    <source>
        <dbReference type="EMBL" id="TRX22182.1"/>
    </source>
</evidence>
<evidence type="ECO:0008006" key="4">
    <source>
        <dbReference type="Google" id="ProtNLM"/>
    </source>
</evidence>
<feature type="signal peptide" evidence="1">
    <location>
        <begin position="1"/>
        <end position="19"/>
    </location>
</feature>
<sequence>MKFKIYMFFLLLPFVFCSCINLRSCDSDIVGRYICNNDEKATNFLDLNKNGTFFHYYKKDNIEYSSKGTWEKSSDGECRIDFSEWKNLNEDGKQYKVFGNGILFINGNYLDISPDGESSSSFLKQNPT</sequence>
<dbReference type="OrthoDB" id="1366700at2"/>
<evidence type="ECO:0000313" key="3">
    <source>
        <dbReference type="Proteomes" id="UP000318585"/>
    </source>
</evidence>
<reference evidence="2 3" key="1">
    <citation type="submission" date="2019-07" db="EMBL/GenBank/DDBJ databases">
        <title>Novel species of Flavobacterium.</title>
        <authorList>
            <person name="Liu Q."/>
            <person name="Xin Y.-H."/>
        </authorList>
    </citation>
    <scope>NUCLEOTIDE SEQUENCE [LARGE SCALE GENOMIC DNA]</scope>
    <source>
        <strain evidence="2 3">LB3P56</strain>
    </source>
</reference>
<dbReference type="PROSITE" id="PS51257">
    <property type="entry name" value="PROKAR_LIPOPROTEIN"/>
    <property type="match status" value="1"/>
</dbReference>